<dbReference type="GO" id="GO:0015935">
    <property type="term" value="C:small ribosomal subunit"/>
    <property type="evidence" value="ECO:0007669"/>
    <property type="project" value="InterPro"/>
</dbReference>
<gene>
    <name evidence="7" type="primary">rpsG</name>
    <name evidence="10" type="ordered locus">Mesil_2911</name>
</gene>
<dbReference type="AlphaFoldDB" id="D7BD19"/>
<dbReference type="STRING" id="526227.Mesil_2911"/>
<keyword evidence="4 7" id="KW-0689">Ribosomal protein</keyword>
<dbReference type="InterPro" id="IPR005717">
    <property type="entry name" value="Ribosomal_uS7_bac/org-type"/>
</dbReference>
<accession>D7BD19</accession>
<sequence length="156" mass="17644">MSRRRQAEVRPLSPDLVYGDVVVSAFINRIMREGKKNLAARIFYDACKIIQEKSGQEPLKVFRQAVDNVRPRVEVRSRRVGGANYQVPVEVSPRRQQTLALRWISNAAEGRPERGAAARLAAELLEAAEGKGGAVKKKEDVERMAEANRAYAHYRW</sequence>
<dbReference type="OrthoDB" id="9807653at2"/>
<dbReference type="KEGG" id="msv:Mesil_2911"/>
<evidence type="ECO:0000313" key="10">
    <source>
        <dbReference type="EMBL" id="ADH64752.1"/>
    </source>
</evidence>
<keyword evidence="3 7" id="KW-0694">RNA-binding</keyword>
<protein>
    <recommendedName>
        <fullName evidence="6 7">Small ribosomal subunit protein uS7</fullName>
    </recommendedName>
</protein>
<keyword evidence="2 7" id="KW-0699">rRNA-binding</keyword>
<dbReference type="FunFam" id="1.10.455.10:FF:000001">
    <property type="entry name" value="30S ribosomal protein S7"/>
    <property type="match status" value="1"/>
</dbReference>
<dbReference type="SUPFAM" id="SSF47973">
    <property type="entry name" value="Ribosomal protein S7"/>
    <property type="match status" value="1"/>
</dbReference>
<organism evidence="10 11">
    <name type="scientific">Allomeiothermus silvanus (strain ATCC 700542 / DSM 9946 / NBRC 106475 / NCIMB 13440 / VI-R2)</name>
    <name type="common">Thermus silvanus</name>
    <dbReference type="NCBI Taxonomy" id="526227"/>
    <lineage>
        <taxon>Bacteria</taxon>
        <taxon>Thermotogati</taxon>
        <taxon>Deinococcota</taxon>
        <taxon>Deinococci</taxon>
        <taxon>Thermales</taxon>
        <taxon>Thermaceae</taxon>
        <taxon>Allomeiothermus</taxon>
    </lineage>
</organism>
<proteinExistence type="inferred from homology"/>
<feature type="domain" description="Small ribosomal subunit protein uS7" evidence="9">
    <location>
        <begin position="2"/>
        <end position="149"/>
    </location>
</feature>
<evidence type="ECO:0000256" key="1">
    <source>
        <dbReference type="ARBA" id="ARBA00007151"/>
    </source>
</evidence>
<dbReference type="InterPro" id="IPR036823">
    <property type="entry name" value="Ribosomal_uS7_dom_sf"/>
</dbReference>
<dbReference type="PANTHER" id="PTHR11205">
    <property type="entry name" value="RIBOSOMAL PROTEIN S7"/>
    <property type="match status" value="1"/>
</dbReference>
<evidence type="ECO:0000256" key="7">
    <source>
        <dbReference type="HAMAP-Rule" id="MF_00480"/>
    </source>
</evidence>
<evidence type="ECO:0000313" key="11">
    <source>
        <dbReference type="Proteomes" id="UP000001916"/>
    </source>
</evidence>
<comment type="subunit">
    <text evidence="7">Part of the 30S ribosomal subunit. Contacts proteins S9 and S11.</text>
</comment>
<evidence type="ECO:0000256" key="6">
    <source>
        <dbReference type="ARBA" id="ARBA00044531"/>
    </source>
</evidence>
<dbReference type="InterPro" id="IPR020606">
    <property type="entry name" value="Ribosomal_uS7_CS"/>
</dbReference>
<dbReference type="PROSITE" id="PS00052">
    <property type="entry name" value="RIBOSOMAL_S7"/>
    <property type="match status" value="1"/>
</dbReference>
<dbReference type="NCBIfam" id="TIGR01029">
    <property type="entry name" value="rpsG_bact"/>
    <property type="match status" value="1"/>
</dbReference>
<name>D7BD19_ALLS1</name>
<evidence type="ECO:0000256" key="4">
    <source>
        <dbReference type="ARBA" id="ARBA00022980"/>
    </source>
</evidence>
<dbReference type="GO" id="GO:0003735">
    <property type="term" value="F:structural constituent of ribosome"/>
    <property type="evidence" value="ECO:0007669"/>
    <property type="project" value="InterPro"/>
</dbReference>
<dbReference type="HAMAP" id="MF_00480_B">
    <property type="entry name" value="Ribosomal_uS7_B"/>
    <property type="match status" value="1"/>
</dbReference>
<dbReference type="RefSeq" id="WP_013159285.1">
    <property type="nucleotide sequence ID" value="NC_014212.1"/>
</dbReference>
<evidence type="ECO:0000256" key="5">
    <source>
        <dbReference type="ARBA" id="ARBA00023274"/>
    </source>
</evidence>
<comment type="similarity">
    <text evidence="1 7 8">Belongs to the universal ribosomal protein uS7 family.</text>
</comment>
<dbReference type="EMBL" id="CP002042">
    <property type="protein sequence ID" value="ADH64752.1"/>
    <property type="molecule type" value="Genomic_DNA"/>
</dbReference>
<evidence type="ECO:0000256" key="8">
    <source>
        <dbReference type="RuleBase" id="RU003619"/>
    </source>
</evidence>
<dbReference type="GO" id="GO:0019843">
    <property type="term" value="F:rRNA binding"/>
    <property type="evidence" value="ECO:0007669"/>
    <property type="project" value="UniProtKB-UniRule"/>
</dbReference>
<comment type="function">
    <text evidence="7">One of the primary rRNA binding proteins, it binds directly to 16S rRNA where it nucleates assembly of the head domain of the 30S subunit. Is located at the subunit interface close to the decoding center, probably blocks exit of the E-site tRNA.</text>
</comment>
<dbReference type="HOGENOM" id="CLU_072226_1_1_0"/>
<dbReference type="Pfam" id="PF00177">
    <property type="entry name" value="Ribosomal_S7"/>
    <property type="match status" value="1"/>
</dbReference>
<dbReference type="eggNOG" id="COG0049">
    <property type="taxonomic scope" value="Bacteria"/>
</dbReference>
<evidence type="ECO:0000256" key="2">
    <source>
        <dbReference type="ARBA" id="ARBA00022730"/>
    </source>
</evidence>
<reference evidence="10 11" key="1">
    <citation type="journal article" date="2010" name="Stand. Genomic Sci.">
        <title>Complete genome sequence of Meiothermus silvanus type strain (VI-R2).</title>
        <authorList>
            <person name="Sikorski J."/>
            <person name="Tindall B.J."/>
            <person name="Lowry S."/>
            <person name="Lucas S."/>
            <person name="Nolan M."/>
            <person name="Copeland A."/>
            <person name="Glavina Del Rio T."/>
            <person name="Tice H."/>
            <person name="Cheng J.F."/>
            <person name="Han C."/>
            <person name="Pitluck S."/>
            <person name="Liolios K."/>
            <person name="Ivanova N."/>
            <person name="Mavromatis K."/>
            <person name="Mikhailova N."/>
            <person name="Pati A."/>
            <person name="Goodwin L."/>
            <person name="Chen A."/>
            <person name="Palaniappan K."/>
            <person name="Land M."/>
            <person name="Hauser L."/>
            <person name="Chang Y.J."/>
            <person name="Jeffries C.D."/>
            <person name="Rohde M."/>
            <person name="Goker M."/>
            <person name="Woyke T."/>
            <person name="Bristow J."/>
            <person name="Eisen J.A."/>
            <person name="Markowitz V."/>
            <person name="Hugenholtz P."/>
            <person name="Kyrpides N.C."/>
            <person name="Klenk H.P."/>
            <person name="Lapidus A."/>
        </authorList>
    </citation>
    <scope>NUCLEOTIDE SEQUENCE [LARGE SCALE GENOMIC DNA]</scope>
    <source>
        <strain evidence="11">ATCC 700542 / DSM 9946 / VI-R2</strain>
    </source>
</reference>
<dbReference type="GO" id="GO:0006412">
    <property type="term" value="P:translation"/>
    <property type="evidence" value="ECO:0007669"/>
    <property type="project" value="UniProtKB-UniRule"/>
</dbReference>
<dbReference type="GO" id="GO:0000049">
    <property type="term" value="F:tRNA binding"/>
    <property type="evidence" value="ECO:0007669"/>
    <property type="project" value="UniProtKB-UniRule"/>
</dbReference>
<keyword evidence="11" id="KW-1185">Reference proteome</keyword>
<keyword evidence="7" id="KW-0820">tRNA-binding</keyword>
<dbReference type="CDD" id="cd14869">
    <property type="entry name" value="uS7_Bacteria"/>
    <property type="match status" value="1"/>
</dbReference>
<evidence type="ECO:0000256" key="3">
    <source>
        <dbReference type="ARBA" id="ARBA00022884"/>
    </source>
</evidence>
<dbReference type="Proteomes" id="UP000001916">
    <property type="component" value="Chromosome"/>
</dbReference>
<dbReference type="InterPro" id="IPR023798">
    <property type="entry name" value="Ribosomal_uS7_dom"/>
</dbReference>
<dbReference type="Gene3D" id="1.10.455.10">
    <property type="entry name" value="Ribosomal protein S7 domain"/>
    <property type="match status" value="1"/>
</dbReference>
<dbReference type="PIRSF" id="PIRSF002122">
    <property type="entry name" value="RPS7p_RPS7a_RPS5e_RPS7o"/>
    <property type="match status" value="1"/>
</dbReference>
<keyword evidence="5 7" id="KW-0687">Ribonucleoprotein</keyword>
<evidence type="ECO:0000259" key="9">
    <source>
        <dbReference type="Pfam" id="PF00177"/>
    </source>
</evidence>
<dbReference type="InterPro" id="IPR000235">
    <property type="entry name" value="Ribosomal_uS7"/>
</dbReference>